<evidence type="ECO:0000256" key="1">
    <source>
        <dbReference type="SAM" id="Coils"/>
    </source>
</evidence>
<dbReference type="Proteomes" id="UP000824074">
    <property type="component" value="Unassembled WGS sequence"/>
</dbReference>
<evidence type="ECO:0000313" key="4">
    <source>
        <dbReference type="Proteomes" id="UP000824074"/>
    </source>
</evidence>
<name>A0A9D1IPD7_9FIRM</name>
<dbReference type="AlphaFoldDB" id="A0A9D1IPD7"/>
<evidence type="ECO:0000259" key="2">
    <source>
        <dbReference type="SMART" id="SM00257"/>
    </source>
</evidence>
<proteinExistence type="predicted"/>
<feature type="domain" description="LysM" evidence="2">
    <location>
        <begin position="207"/>
        <end position="248"/>
    </location>
</feature>
<organism evidence="3 4">
    <name type="scientific">Candidatus Aphodocola excrementigallinarum</name>
    <dbReference type="NCBI Taxonomy" id="2840670"/>
    <lineage>
        <taxon>Bacteria</taxon>
        <taxon>Bacillati</taxon>
        <taxon>Bacillota</taxon>
        <taxon>Bacilli</taxon>
        <taxon>Candidatus Aphodocola</taxon>
    </lineage>
</organism>
<reference evidence="3" key="1">
    <citation type="submission" date="2020-10" db="EMBL/GenBank/DDBJ databases">
        <authorList>
            <person name="Gilroy R."/>
        </authorList>
    </citation>
    <scope>NUCLEOTIDE SEQUENCE</scope>
    <source>
        <strain evidence="3">CHK193-30670</strain>
    </source>
</reference>
<protein>
    <submittedName>
        <fullName evidence="3">LysM peptidoglycan-binding domain-containing protein</fullName>
    </submittedName>
</protein>
<evidence type="ECO:0000313" key="3">
    <source>
        <dbReference type="EMBL" id="HIU40848.1"/>
    </source>
</evidence>
<dbReference type="SMART" id="SM00257">
    <property type="entry name" value="LysM"/>
    <property type="match status" value="1"/>
</dbReference>
<keyword evidence="1" id="KW-0175">Coiled coil</keyword>
<dbReference type="EMBL" id="DVMT01000061">
    <property type="protein sequence ID" value="HIU40848.1"/>
    <property type="molecule type" value="Genomic_DNA"/>
</dbReference>
<gene>
    <name evidence="3" type="ORF">IAB68_06100</name>
</gene>
<accession>A0A9D1IPD7</accession>
<dbReference type="Gene3D" id="3.10.350.10">
    <property type="entry name" value="LysM domain"/>
    <property type="match status" value="1"/>
</dbReference>
<feature type="coiled-coil region" evidence="1">
    <location>
        <begin position="209"/>
        <end position="236"/>
    </location>
</feature>
<dbReference type="InterPro" id="IPR018392">
    <property type="entry name" value="LysM"/>
</dbReference>
<reference evidence="3" key="2">
    <citation type="journal article" date="2021" name="PeerJ">
        <title>Extensive microbial diversity within the chicken gut microbiome revealed by metagenomics and culture.</title>
        <authorList>
            <person name="Gilroy R."/>
            <person name="Ravi A."/>
            <person name="Getino M."/>
            <person name="Pursley I."/>
            <person name="Horton D.L."/>
            <person name="Alikhan N.F."/>
            <person name="Baker D."/>
            <person name="Gharbi K."/>
            <person name="Hall N."/>
            <person name="Watson M."/>
            <person name="Adriaenssens E.M."/>
            <person name="Foster-Nyarko E."/>
            <person name="Jarju S."/>
            <person name="Secka A."/>
            <person name="Antonio M."/>
            <person name="Oren A."/>
            <person name="Chaudhuri R.R."/>
            <person name="La Ragione R."/>
            <person name="Hildebrand F."/>
            <person name="Pallen M.J."/>
        </authorList>
    </citation>
    <scope>NUCLEOTIDE SEQUENCE</scope>
    <source>
        <strain evidence="3">CHK193-30670</strain>
    </source>
</reference>
<sequence length="255" mass="29821">MKRIIPFVKDISFDTKISEITSIALEHNLKLENDDSVVGEFTISGKYKINEVSINEQDFEKEIPFDITLDDKYDSSKVKIDIDDFYYEVVNDEYLRIHIDVLVDNLVYKENNNQIKDDKKEEKKEDFISPDINLEDNKENETREIGDDDIMKDNNGSSLVMNDVSDASYDAEINLNKEQNSEKRENMVNDLYDNFANEKDNYVTYKVHIIRENETINDIEEKYNVAKEELEKYNTLDNIVIGSKIIVPLSNEQND</sequence>
<dbReference type="InterPro" id="IPR036779">
    <property type="entry name" value="LysM_dom_sf"/>
</dbReference>
<dbReference type="Pfam" id="PF01476">
    <property type="entry name" value="LysM"/>
    <property type="match status" value="1"/>
</dbReference>
<comment type="caution">
    <text evidence="3">The sequence shown here is derived from an EMBL/GenBank/DDBJ whole genome shotgun (WGS) entry which is preliminary data.</text>
</comment>